<keyword evidence="3" id="KW-0560">Oxidoreductase</keyword>
<keyword evidence="7" id="KW-1185">Reference proteome</keyword>
<dbReference type="InterPro" id="IPR051260">
    <property type="entry name" value="Diverse_substr_monoxygenases"/>
</dbReference>
<evidence type="ECO:0000313" key="6">
    <source>
        <dbReference type="EMBL" id="KGX85234.1"/>
    </source>
</evidence>
<keyword evidence="2" id="KW-0288">FMN</keyword>
<dbReference type="PANTHER" id="PTHR30011">
    <property type="entry name" value="ALKANESULFONATE MONOOXYGENASE-RELATED"/>
    <property type="match status" value="1"/>
</dbReference>
<comment type="caution">
    <text evidence="6">The sequence shown here is derived from an EMBL/GenBank/DDBJ whole genome shotgun (WGS) entry which is preliminary data.</text>
</comment>
<name>A0A0A5FZL2_9BACI</name>
<dbReference type="EMBL" id="AVPF01000042">
    <property type="protein sequence ID" value="KGX85234.1"/>
    <property type="molecule type" value="Genomic_DNA"/>
</dbReference>
<keyword evidence="4" id="KW-0503">Monooxygenase</keyword>
<dbReference type="Pfam" id="PF00296">
    <property type="entry name" value="Bac_luciferase"/>
    <property type="match status" value="1"/>
</dbReference>
<dbReference type="InterPro" id="IPR036661">
    <property type="entry name" value="Luciferase-like_sf"/>
</dbReference>
<dbReference type="Proteomes" id="UP000030403">
    <property type="component" value="Unassembled WGS sequence"/>
</dbReference>
<evidence type="ECO:0000259" key="5">
    <source>
        <dbReference type="Pfam" id="PF00296"/>
    </source>
</evidence>
<gene>
    <name evidence="6" type="ORF">N783_15020</name>
</gene>
<proteinExistence type="predicted"/>
<dbReference type="InterPro" id="IPR020020">
    <property type="entry name" value="Luciferase-type_oxidoreductase"/>
</dbReference>
<protein>
    <submittedName>
        <fullName evidence="6">Coenzyme F420-dependent N5,N10-methylene tetrahydromethanopterin reductase</fullName>
    </submittedName>
</protein>
<feature type="domain" description="Luciferase-like" evidence="5">
    <location>
        <begin position="30"/>
        <end position="235"/>
    </location>
</feature>
<evidence type="ECO:0000256" key="4">
    <source>
        <dbReference type="ARBA" id="ARBA00023033"/>
    </source>
</evidence>
<dbReference type="GO" id="GO:0016705">
    <property type="term" value="F:oxidoreductase activity, acting on paired donors, with incorporation or reduction of molecular oxygen"/>
    <property type="evidence" value="ECO:0007669"/>
    <property type="project" value="InterPro"/>
</dbReference>
<evidence type="ECO:0000256" key="1">
    <source>
        <dbReference type="ARBA" id="ARBA00022630"/>
    </source>
</evidence>
<dbReference type="NCBIfam" id="TIGR03571">
    <property type="entry name" value="lucif_BA3436"/>
    <property type="match status" value="1"/>
</dbReference>
<dbReference type="STRING" id="1385511.GCA_000425225_03398"/>
<dbReference type="RefSeq" id="WP_027446998.1">
    <property type="nucleotide sequence ID" value="NZ_AULJ01000045.1"/>
</dbReference>
<dbReference type="eggNOG" id="COG2141">
    <property type="taxonomic scope" value="Bacteria"/>
</dbReference>
<dbReference type="InterPro" id="IPR011251">
    <property type="entry name" value="Luciferase-like_dom"/>
</dbReference>
<dbReference type="PANTHER" id="PTHR30011:SF16">
    <property type="entry name" value="C2H2 FINGER DOMAIN TRANSCRIPTION FACTOR (EUROFUNG)-RELATED"/>
    <property type="match status" value="1"/>
</dbReference>
<dbReference type="GO" id="GO:0004497">
    <property type="term" value="F:monooxygenase activity"/>
    <property type="evidence" value="ECO:0007669"/>
    <property type="project" value="UniProtKB-KW"/>
</dbReference>
<evidence type="ECO:0000256" key="2">
    <source>
        <dbReference type="ARBA" id="ARBA00022643"/>
    </source>
</evidence>
<evidence type="ECO:0000313" key="7">
    <source>
        <dbReference type="Proteomes" id="UP000030403"/>
    </source>
</evidence>
<accession>A0A0A5FZL2</accession>
<dbReference type="AlphaFoldDB" id="A0A0A5FZL2"/>
<reference evidence="6 7" key="1">
    <citation type="submission" date="2013-08" db="EMBL/GenBank/DDBJ databases">
        <authorList>
            <person name="Huang J."/>
            <person name="Wang G."/>
        </authorList>
    </citation>
    <scope>NUCLEOTIDE SEQUENCE [LARGE SCALE GENOMIC DNA]</scope>
    <source>
        <strain evidence="6 7">BH030004</strain>
    </source>
</reference>
<sequence>MKWDQHYGYKRMLQKDKLTIRLNMPIENHGKQKPTMNHQVKRAQLAEELGFTALWFQDVLLEDPTFDDPATGQVFDSHIYLTYIGSHTSKINLGTAASVLSLRHPLRLAKEAASIDNLFPERFMLGLSSGDRRRDFSALNIPILERGEIFRESLEYFKKVMNSEYEDYTSSLGSLENVTLVPKPTSDIPIFITGYAQQTLDYVAAHGDGFMFYPQSLDKQASLIREYQTKARTYHPEQYKPFFQPIVMDLHDNPDHEPEKIKLGYRLGRKALIEWLKQHEEIGVNHVMISLAHSTRDAEEVMKEIGEEVIPHFPPHHS</sequence>
<keyword evidence="1" id="KW-0285">Flavoprotein</keyword>
<dbReference type="OrthoDB" id="9776438at2"/>
<dbReference type="Gene3D" id="3.20.20.30">
    <property type="entry name" value="Luciferase-like domain"/>
    <property type="match status" value="1"/>
</dbReference>
<organism evidence="6 7">
    <name type="scientific">Pontibacillus marinus BH030004 = DSM 16465</name>
    <dbReference type="NCBI Taxonomy" id="1385511"/>
    <lineage>
        <taxon>Bacteria</taxon>
        <taxon>Bacillati</taxon>
        <taxon>Bacillota</taxon>
        <taxon>Bacilli</taxon>
        <taxon>Bacillales</taxon>
        <taxon>Bacillaceae</taxon>
        <taxon>Pontibacillus</taxon>
    </lineage>
</organism>
<evidence type="ECO:0000256" key="3">
    <source>
        <dbReference type="ARBA" id="ARBA00023002"/>
    </source>
</evidence>
<dbReference type="SUPFAM" id="SSF51679">
    <property type="entry name" value="Bacterial luciferase-like"/>
    <property type="match status" value="1"/>
</dbReference>